<reference evidence="1" key="1">
    <citation type="submission" date="2023-07" db="EMBL/GenBank/DDBJ databases">
        <title>Genomic Encyclopedia of Type Strains, Phase IV (KMG-IV): sequencing the most valuable type-strain genomes for metagenomic binning, comparative biology and taxonomic classification.</title>
        <authorList>
            <person name="Goeker M."/>
        </authorList>
    </citation>
    <scope>NUCLEOTIDE SEQUENCE</scope>
    <source>
        <strain evidence="1">DSM 23947</strain>
    </source>
</reference>
<accession>A0AAJ1T298</accession>
<evidence type="ECO:0000313" key="2">
    <source>
        <dbReference type="Proteomes" id="UP001237207"/>
    </source>
</evidence>
<comment type="caution">
    <text evidence="1">The sequence shown here is derived from an EMBL/GenBank/DDBJ whole genome shotgun (WGS) entry which is preliminary data.</text>
</comment>
<proteinExistence type="predicted"/>
<organism evidence="1 2">
    <name type="scientific">Oikeobacillus pervagus</name>
    <dbReference type="NCBI Taxonomy" id="1325931"/>
    <lineage>
        <taxon>Bacteria</taxon>
        <taxon>Bacillati</taxon>
        <taxon>Bacillota</taxon>
        <taxon>Bacilli</taxon>
        <taxon>Bacillales</taxon>
        <taxon>Bacillaceae</taxon>
        <taxon>Oikeobacillus</taxon>
    </lineage>
</organism>
<keyword evidence="2" id="KW-1185">Reference proteome</keyword>
<gene>
    <name evidence="1" type="ORF">J2S13_001779</name>
</gene>
<dbReference type="Proteomes" id="UP001237207">
    <property type="component" value="Unassembled WGS sequence"/>
</dbReference>
<evidence type="ECO:0000313" key="1">
    <source>
        <dbReference type="EMBL" id="MDQ0215366.1"/>
    </source>
</evidence>
<sequence length="165" mass="19620">MNKDSFTTMSSKERVAIVNDLLSKDGFDLQKVADTLKLNYSTFTKLMQEDDYVFIKRDNQYYKFIRDENQIISVTAPKDPELDYIKQNFLALKSLIEQSKNNNDFILDKRIFQSPKFATKNFRMSDELYKQFVKTCKEHFPQYKLQDIIAQLLFNFNEKYSKNNG</sequence>
<dbReference type="EMBL" id="JAUSUC010000019">
    <property type="protein sequence ID" value="MDQ0215366.1"/>
    <property type="molecule type" value="Genomic_DNA"/>
</dbReference>
<dbReference type="AlphaFoldDB" id="A0AAJ1T298"/>
<dbReference type="RefSeq" id="WP_307257362.1">
    <property type="nucleotide sequence ID" value="NZ_JAUSUC010000019.1"/>
</dbReference>
<protein>
    <submittedName>
        <fullName evidence="1">Uncharacterized protein</fullName>
    </submittedName>
</protein>
<name>A0AAJ1T298_9BACI</name>